<keyword evidence="1" id="KW-0233">DNA recombination</keyword>
<proteinExistence type="predicted"/>
<dbReference type="GO" id="GO:0006310">
    <property type="term" value="P:DNA recombination"/>
    <property type="evidence" value="ECO:0007669"/>
    <property type="project" value="UniProtKB-KW"/>
</dbReference>
<keyword evidence="3" id="KW-1185">Reference proteome</keyword>
<gene>
    <name evidence="2" type="ORF">SAMN04488012_10577</name>
</gene>
<dbReference type="GO" id="GO:0015074">
    <property type="term" value="P:DNA integration"/>
    <property type="evidence" value="ECO:0007669"/>
    <property type="project" value="InterPro"/>
</dbReference>
<evidence type="ECO:0000313" key="3">
    <source>
        <dbReference type="Proteomes" id="UP000184040"/>
    </source>
</evidence>
<dbReference type="EMBL" id="FQZA01000005">
    <property type="protein sequence ID" value="SHJ13110.1"/>
    <property type="molecule type" value="Genomic_DNA"/>
</dbReference>
<dbReference type="InterPro" id="IPR011010">
    <property type="entry name" value="DNA_brk_join_enz"/>
</dbReference>
<dbReference type="Gene3D" id="1.10.443.10">
    <property type="entry name" value="Intergrase catalytic core"/>
    <property type="match status" value="1"/>
</dbReference>
<dbReference type="InterPro" id="IPR013762">
    <property type="entry name" value="Integrase-like_cat_sf"/>
</dbReference>
<reference evidence="2 3" key="1">
    <citation type="submission" date="2016-11" db="EMBL/GenBank/DDBJ databases">
        <authorList>
            <person name="Jaros S."/>
            <person name="Januszkiewicz K."/>
            <person name="Wedrychowicz H."/>
        </authorList>
    </citation>
    <scope>NUCLEOTIDE SEQUENCE [LARGE SCALE GENOMIC DNA]</scope>
    <source>
        <strain evidence="2 3">DSM 26892</strain>
    </source>
</reference>
<dbReference type="STRING" id="313368.SAMN04488012_10577"/>
<dbReference type="RefSeq" id="WP_139250831.1">
    <property type="nucleotide sequence ID" value="NZ_FQZA01000005.1"/>
</dbReference>
<organism evidence="2 3">
    <name type="scientific">Palleronia salina</name>
    <dbReference type="NCBI Taxonomy" id="313368"/>
    <lineage>
        <taxon>Bacteria</taxon>
        <taxon>Pseudomonadati</taxon>
        <taxon>Pseudomonadota</taxon>
        <taxon>Alphaproteobacteria</taxon>
        <taxon>Rhodobacterales</taxon>
        <taxon>Roseobacteraceae</taxon>
        <taxon>Palleronia</taxon>
    </lineage>
</organism>
<dbReference type="Proteomes" id="UP000184040">
    <property type="component" value="Unassembled WGS sequence"/>
</dbReference>
<evidence type="ECO:0000313" key="2">
    <source>
        <dbReference type="EMBL" id="SHJ13110.1"/>
    </source>
</evidence>
<name>A0A1M6GT72_9RHOB</name>
<protein>
    <submittedName>
        <fullName evidence="2">Phage integrase family protein</fullName>
    </submittedName>
</protein>
<dbReference type="AlphaFoldDB" id="A0A1M6GT72"/>
<dbReference type="SUPFAM" id="SSF56349">
    <property type="entry name" value="DNA breaking-rejoining enzymes"/>
    <property type="match status" value="1"/>
</dbReference>
<dbReference type="GO" id="GO:0003677">
    <property type="term" value="F:DNA binding"/>
    <property type="evidence" value="ECO:0007669"/>
    <property type="project" value="InterPro"/>
</dbReference>
<sequence length="530" mass="59731">MVANKKSFFEIVARPTTVQSQSGYVNQVESDIWELRGRQIDYGLLADAVTEGFLKEIKHQFATVMQTRQHADSSFQAFFIALKDCIHFSFRGTGVKVNALSSAMISEWRDEASGRGYPYTLKSLIIAVRARDPKAFPNVTNKVMRTLKRPQKEVQHILSLDPKKGPWLEREVLDQDRAIEQAYTSGAWHVEKYVLVQLFRFYGIRPEQVANMKIADVRCRHTGHAKAEIRWPFAKNDLSAAQAPWWPLGGALLPALEAYLDLRLDGIPLSEQERLPLFTPEGLPGVWRGSKQPKPNREPGYEGHPMSARVAARFTNTMTSLGLLTHRSGKPEPMTFNPYRERHTVGTRLALKGYSAPQIALRLGHKSSESCAAYVDLARMAMQMRNSKFLHMMDDVGSVFTNPVVSHAEIEKDLTPIISLEATTEAKVALIGGGACGNCMFAGDATTGEPWPCLSCPKFQLYEDADLQPLWDVLQERQIYMQNEDGSWNTRFDPDIRAQFDRYEALLIGAERRRQEVEAERNAVAQGEVC</sequence>
<evidence type="ECO:0000256" key="1">
    <source>
        <dbReference type="ARBA" id="ARBA00023172"/>
    </source>
</evidence>
<accession>A0A1M6GT72</accession>